<name>A0A0B2UNM7_TOXCA</name>
<gene>
    <name evidence="1" type="ORF">Tcan_17580</name>
</gene>
<reference evidence="1 2" key="1">
    <citation type="submission" date="2014-11" db="EMBL/GenBank/DDBJ databases">
        <title>Genetic blueprint of the zoonotic pathogen Toxocara canis.</title>
        <authorList>
            <person name="Zhu X.-Q."/>
            <person name="Korhonen P.K."/>
            <person name="Cai H."/>
            <person name="Young N.D."/>
            <person name="Nejsum P."/>
            <person name="von Samson-Himmelstjerna G."/>
            <person name="Boag P.R."/>
            <person name="Tan P."/>
            <person name="Li Q."/>
            <person name="Min J."/>
            <person name="Yang Y."/>
            <person name="Wang X."/>
            <person name="Fang X."/>
            <person name="Hall R.S."/>
            <person name="Hofmann A."/>
            <person name="Sternberg P.W."/>
            <person name="Jex A.R."/>
            <person name="Gasser R.B."/>
        </authorList>
    </citation>
    <scope>NUCLEOTIDE SEQUENCE [LARGE SCALE GENOMIC DNA]</scope>
    <source>
        <strain evidence="1">PN_DK_2014</strain>
    </source>
</reference>
<protein>
    <submittedName>
        <fullName evidence="1">Uncharacterized protein</fullName>
    </submittedName>
</protein>
<proteinExistence type="predicted"/>
<comment type="caution">
    <text evidence="1">The sequence shown here is derived from an EMBL/GenBank/DDBJ whole genome shotgun (WGS) entry which is preliminary data.</text>
</comment>
<dbReference type="EMBL" id="JPKZ01003244">
    <property type="protein sequence ID" value="KHN72601.1"/>
    <property type="molecule type" value="Genomic_DNA"/>
</dbReference>
<sequence>MLFSDSNYGVDGGSAIANYNDYGLCITTRFVENQLPVTSRHRTEGPSDPGDLGDLSMYLLSEGDDKGRSVFFNMRLATTADKYHVGSAGEWVLTHANKHIALCREKISNEEYEQK</sequence>
<dbReference type="Proteomes" id="UP000031036">
    <property type="component" value="Unassembled WGS sequence"/>
</dbReference>
<evidence type="ECO:0000313" key="2">
    <source>
        <dbReference type="Proteomes" id="UP000031036"/>
    </source>
</evidence>
<accession>A0A0B2UNM7</accession>
<organism evidence="1 2">
    <name type="scientific">Toxocara canis</name>
    <name type="common">Canine roundworm</name>
    <dbReference type="NCBI Taxonomy" id="6265"/>
    <lineage>
        <taxon>Eukaryota</taxon>
        <taxon>Metazoa</taxon>
        <taxon>Ecdysozoa</taxon>
        <taxon>Nematoda</taxon>
        <taxon>Chromadorea</taxon>
        <taxon>Rhabditida</taxon>
        <taxon>Spirurina</taxon>
        <taxon>Ascaridomorpha</taxon>
        <taxon>Ascaridoidea</taxon>
        <taxon>Toxocaridae</taxon>
        <taxon>Toxocara</taxon>
    </lineage>
</organism>
<keyword evidence="2" id="KW-1185">Reference proteome</keyword>
<evidence type="ECO:0000313" key="1">
    <source>
        <dbReference type="EMBL" id="KHN72601.1"/>
    </source>
</evidence>
<dbReference type="AlphaFoldDB" id="A0A0B2UNM7"/>